<feature type="transmembrane region" description="Helical" evidence="2">
    <location>
        <begin position="20"/>
        <end position="40"/>
    </location>
</feature>
<sequence length="520" mass="59682">MVNFRQMKRPTPAQGLKAMIRFGIVCFFFAMTVNFIATHYHSRYPSTSSSTSSSASLARSHDEFSSSSYFPSWMSSSSHGDENDEEEHHDDDDDNDAHHLHHPHRHRRDDSVDNFAVSYDNNNNNNNNNIGCSSSATNKRVKSEPLKTEYTDMDVVIVMVAPVCTTQQVVERLNFHYHFRKIYFVVKQVEICPYLRSLAKNIICLDENEVIPGVTYSSLSERGEKLKQIGQKEGSNRVGWYLQQYLKLGVALHVKDLSEYYLVWDADNIATRPLELVKETTKSENYAVRFCANPVTHKSTGYAKFYKRIVGDKLMKPGGYPKDPKGDSFNYVCGFMVMKKEYVREMTNYITHYLKTGADSHLLQHLREEEKRFPWDIHAVANEVATVEGGHYYFSEYDTYGSWVQKMHSDEHQVDYSSEYARNPTVAVAPSSLTEAEFKKLARNPKNPLPYKFPCCMKHEKICERARKAARSSDGLVHVLVWEEHKMRYRGTSSQCTDALPRELKEAMEASGGDGVKPDR</sequence>
<name>K8ECD7_9CHLO</name>
<accession>K8ECD7</accession>
<dbReference type="GeneID" id="19017087"/>
<evidence type="ECO:0000256" key="1">
    <source>
        <dbReference type="SAM" id="MobiDB-lite"/>
    </source>
</evidence>
<evidence type="ECO:0000313" key="4">
    <source>
        <dbReference type="Proteomes" id="UP000198341"/>
    </source>
</evidence>
<dbReference type="Pfam" id="PF20102">
    <property type="entry name" value="DUF6492"/>
    <property type="match status" value="1"/>
</dbReference>
<reference evidence="3 4" key="1">
    <citation type="submission" date="2011-10" db="EMBL/GenBank/DDBJ databases">
        <authorList>
            <person name="Genoscope - CEA"/>
        </authorList>
    </citation>
    <scope>NUCLEOTIDE SEQUENCE [LARGE SCALE GENOMIC DNA]</scope>
    <source>
        <strain evidence="3 4">RCC 1105</strain>
    </source>
</reference>
<proteinExistence type="predicted"/>
<keyword evidence="2" id="KW-0812">Transmembrane</keyword>
<keyword evidence="2" id="KW-0472">Membrane</keyword>
<dbReference type="Proteomes" id="UP000198341">
    <property type="component" value="Chromosome 3"/>
</dbReference>
<gene>
    <name evidence="3" type="ORF">Bathy03g05500</name>
</gene>
<dbReference type="RefSeq" id="XP_007514184.1">
    <property type="nucleotide sequence ID" value="XM_007514122.1"/>
</dbReference>
<evidence type="ECO:0000313" key="3">
    <source>
        <dbReference type="EMBL" id="CCO15621.1"/>
    </source>
</evidence>
<evidence type="ECO:0000256" key="2">
    <source>
        <dbReference type="SAM" id="Phobius"/>
    </source>
</evidence>
<protein>
    <submittedName>
        <fullName evidence="3">Uncharacterized protein</fullName>
    </submittedName>
</protein>
<dbReference type="OrthoDB" id="566351at2759"/>
<organism evidence="3 4">
    <name type="scientific">Bathycoccus prasinos</name>
    <dbReference type="NCBI Taxonomy" id="41875"/>
    <lineage>
        <taxon>Eukaryota</taxon>
        <taxon>Viridiplantae</taxon>
        <taxon>Chlorophyta</taxon>
        <taxon>Mamiellophyceae</taxon>
        <taxon>Mamiellales</taxon>
        <taxon>Bathycoccaceae</taxon>
        <taxon>Bathycoccus</taxon>
    </lineage>
</organism>
<dbReference type="InterPro" id="IPR045499">
    <property type="entry name" value="DUF6492"/>
</dbReference>
<feature type="region of interest" description="Disordered" evidence="1">
    <location>
        <begin position="75"/>
        <end position="138"/>
    </location>
</feature>
<dbReference type="AlphaFoldDB" id="K8ECD7"/>
<feature type="compositionally biased region" description="Acidic residues" evidence="1">
    <location>
        <begin position="82"/>
        <end position="95"/>
    </location>
</feature>
<keyword evidence="2" id="KW-1133">Transmembrane helix</keyword>
<dbReference type="KEGG" id="bpg:Bathy03g05500"/>
<keyword evidence="4" id="KW-1185">Reference proteome</keyword>
<dbReference type="EMBL" id="FO082276">
    <property type="protein sequence ID" value="CCO15621.1"/>
    <property type="molecule type" value="Genomic_DNA"/>
</dbReference>